<name>A0ABU9BPS3_9BURK</name>
<dbReference type="EMBL" id="JBBUTG010000007">
    <property type="protein sequence ID" value="MEK8031947.1"/>
    <property type="molecule type" value="Genomic_DNA"/>
</dbReference>
<feature type="transmembrane region" description="Helical" evidence="1">
    <location>
        <begin position="92"/>
        <end position="111"/>
    </location>
</feature>
<feature type="transmembrane region" description="Helical" evidence="1">
    <location>
        <begin position="62"/>
        <end position="80"/>
    </location>
</feature>
<dbReference type="InterPro" id="IPR002541">
    <property type="entry name" value="Cyt_c_assembly"/>
</dbReference>
<feature type="transmembrane region" description="Helical" evidence="1">
    <location>
        <begin position="243"/>
        <end position="262"/>
    </location>
</feature>
<keyword evidence="1" id="KW-0812">Transmembrane</keyword>
<protein>
    <submittedName>
        <fullName evidence="3">Cytochrome c biogenesis protein CcsA</fullName>
    </submittedName>
</protein>
<keyword evidence="1" id="KW-0472">Membrane</keyword>
<comment type="caution">
    <text evidence="3">The sequence shown here is derived from an EMBL/GenBank/DDBJ whole genome shotgun (WGS) entry which is preliminary data.</text>
</comment>
<accession>A0ABU9BPS3</accession>
<sequence>MILSADPAVLLAVAAMLCYMGALLPGASDRRWPVHLLFAAWVMHAIVLLSGAGVWAGDGEGLRLGFAPVLSFTVWLVLAVHGVESRFLPVAMARRALAVAGAMAVLLAWVFPGEVRAIAHSRWAPLHWVLGITSYGLFGAAVLHAVLLDTADKRLRHRGSPGGSGTIGAGAGLPLLTLERLTFRFVEAGFVVLTLALWLGLQSESQWRWDRKSVLSVLGWATFAALIAGRWGRGWRGRQATRWLYAGSLLLLLAYAGTRFVYEVVLQRPPA</sequence>
<feature type="transmembrane region" description="Helical" evidence="1">
    <location>
        <begin position="213"/>
        <end position="231"/>
    </location>
</feature>
<keyword evidence="1" id="KW-1133">Transmembrane helix</keyword>
<dbReference type="PANTHER" id="PTHR38034:SF1">
    <property type="entry name" value="INNER MEMBRANE PROTEIN YPJD"/>
    <property type="match status" value="1"/>
</dbReference>
<feature type="transmembrane region" description="Helical" evidence="1">
    <location>
        <begin position="6"/>
        <end position="24"/>
    </location>
</feature>
<proteinExistence type="predicted"/>
<feature type="transmembrane region" description="Helical" evidence="1">
    <location>
        <begin position="181"/>
        <end position="201"/>
    </location>
</feature>
<keyword evidence="4" id="KW-1185">Reference proteome</keyword>
<dbReference type="RefSeq" id="WP_341426345.1">
    <property type="nucleotide sequence ID" value="NZ_JBBUTG010000007.1"/>
</dbReference>
<evidence type="ECO:0000313" key="3">
    <source>
        <dbReference type="EMBL" id="MEK8031947.1"/>
    </source>
</evidence>
<organism evidence="3 4">
    <name type="scientific">Ideonella lacteola</name>
    <dbReference type="NCBI Taxonomy" id="2984193"/>
    <lineage>
        <taxon>Bacteria</taxon>
        <taxon>Pseudomonadati</taxon>
        <taxon>Pseudomonadota</taxon>
        <taxon>Betaproteobacteria</taxon>
        <taxon>Burkholderiales</taxon>
        <taxon>Sphaerotilaceae</taxon>
        <taxon>Ideonella</taxon>
    </lineage>
</organism>
<feature type="transmembrane region" description="Helical" evidence="1">
    <location>
        <begin position="36"/>
        <end position="56"/>
    </location>
</feature>
<dbReference type="Proteomes" id="UP001371218">
    <property type="component" value="Unassembled WGS sequence"/>
</dbReference>
<feature type="transmembrane region" description="Helical" evidence="1">
    <location>
        <begin position="126"/>
        <end position="148"/>
    </location>
</feature>
<evidence type="ECO:0000259" key="2">
    <source>
        <dbReference type="Pfam" id="PF01578"/>
    </source>
</evidence>
<evidence type="ECO:0000313" key="4">
    <source>
        <dbReference type="Proteomes" id="UP001371218"/>
    </source>
</evidence>
<gene>
    <name evidence="3" type="primary">ccsA</name>
    <name evidence="3" type="ORF">AACH06_14050</name>
</gene>
<dbReference type="Pfam" id="PF01578">
    <property type="entry name" value="Cytochrom_C_asm"/>
    <property type="match status" value="1"/>
</dbReference>
<dbReference type="PANTHER" id="PTHR38034">
    <property type="entry name" value="INNER MEMBRANE PROTEIN YPJD"/>
    <property type="match status" value="1"/>
</dbReference>
<reference evidence="3 4" key="1">
    <citation type="submission" date="2024-04" db="EMBL/GenBank/DDBJ databases">
        <title>Novel species of the genus Ideonella isolated from streams.</title>
        <authorList>
            <person name="Lu H."/>
        </authorList>
    </citation>
    <scope>NUCLEOTIDE SEQUENCE [LARGE SCALE GENOMIC DNA]</scope>
    <source>
        <strain evidence="3 4">DXS29W</strain>
    </source>
</reference>
<dbReference type="InterPro" id="IPR052372">
    <property type="entry name" value="YpjD/HemX"/>
</dbReference>
<evidence type="ECO:0000256" key="1">
    <source>
        <dbReference type="SAM" id="Phobius"/>
    </source>
</evidence>
<feature type="domain" description="Cytochrome c assembly protein" evidence="2">
    <location>
        <begin position="70"/>
        <end position="264"/>
    </location>
</feature>